<sequence>MFYYYPSTIPLHDNLATRRAHRAMEAQLANLVTTLTAFVKRLPTASQEARAASTSQAQSVGRSVKTILQTISTSFEHFDENAESFDNHIQRLANSFSP</sequence>
<evidence type="ECO:0000313" key="1">
    <source>
        <dbReference type="EMBL" id="BES89884.1"/>
    </source>
</evidence>
<protein>
    <submittedName>
        <fullName evidence="1">Uncharacterized protein</fullName>
    </submittedName>
</protein>
<keyword evidence="2" id="KW-1185">Reference proteome</keyword>
<gene>
    <name evidence="1" type="ORF">NTJ_02691</name>
</gene>
<reference evidence="1 2" key="1">
    <citation type="submission" date="2023-09" db="EMBL/GenBank/DDBJ databases">
        <title>Nesidiocoris tenuis whole genome shotgun sequence.</title>
        <authorList>
            <person name="Shibata T."/>
            <person name="Shimoda M."/>
            <person name="Kobayashi T."/>
            <person name="Uehara T."/>
        </authorList>
    </citation>
    <scope>NUCLEOTIDE SEQUENCE [LARGE SCALE GENOMIC DNA]</scope>
    <source>
        <strain evidence="1 2">Japan</strain>
    </source>
</reference>
<proteinExistence type="predicted"/>
<accession>A0ABN7AEU6</accession>
<organism evidence="1 2">
    <name type="scientific">Nesidiocoris tenuis</name>
    <dbReference type="NCBI Taxonomy" id="355587"/>
    <lineage>
        <taxon>Eukaryota</taxon>
        <taxon>Metazoa</taxon>
        <taxon>Ecdysozoa</taxon>
        <taxon>Arthropoda</taxon>
        <taxon>Hexapoda</taxon>
        <taxon>Insecta</taxon>
        <taxon>Pterygota</taxon>
        <taxon>Neoptera</taxon>
        <taxon>Paraneoptera</taxon>
        <taxon>Hemiptera</taxon>
        <taxon>Heteroptera</taxon>
        <taxon>Panheteroptera</taxon>
        <taxon>Cimicomorpha</taxon>
        <taxon>Miridae</taxon>
        <taxon>Dicyphina</taxon>
        <taxon>Nesidiocoris</taxon>
    </lineage>
</organism>
<dbReference type="Proteomes" id="UP001307889">
    <property type="component" value="Chromosome 2"/>
</dbReference>
<name>A0ABN7AEU6_9HEMI</name>
<evidence type="ECO:0000313" key="2">
    <source>
        <dbReference type="Proteomes" id="UP001307889"/>
    </source>
</evidence>
<dbReference type="EMBL" id="AP028910">
    <property type="protein sequence ID" value="BES89884.1"/>
    <property type="molecule type" value="Genomic_DNA"/>
</dbReference>